<protein>
    <submittedName>
        <fullName evidence="2">Uncharacterized protein</fullName>
    </submittedName>
</protein>
<evidence type="ECO:0000313" key="2">
    <source>
        <dbReference type="EMBL" id="QHU17915.1"/>
    </source>
</evidence>
<evidence type="ECO:0000256" key="1">
    <source>
        <dbReference type="SAM" id="MobiDB-lite"/>
    </source>
</evidence>
<dbReference type="AlphaFoldDB" id="A0A6C0KIZ3"/>
<feature type="region of interest" description="Disordered" evidence="1">
    <location>
        <begin position="157"/>
        <end position="189"/>
    </location>
</feature>
<feature type="compositionally biased region" description="Acidic residues" evidence="1">
    <location>
        <begin position="165"/>
        <end position="182"/>
    </location>
</feature>
<name>A0A6C0KIZ3_9ZZZZ</name>
<organism evidence="2">
    <name type="scientific">viral metagenome</name>
    <dbReference type="NCBI Taxonomy" id="1070528"/>
    <lineage>
        <taxon>unclassified sequences</taxon>
        <taxon>metagenomes</taxon>
        <taxon>organismal metagenomes</taxon>
    </lineage>
</organism>
<proteinExistence type="predicted"/>
<reference evidence="2" key="1">
    <citation type="journal article" date="2020" name="Nature">
        <title>Giant virus diversity and host interactions through global metagenomics.</title>
        <authorList>
            <person name="Schulz F."/>
            <person name="Roux S."/>
            <person name="Paez-Espino D."/>
            <person name="Jungbluth S."/>
            <person name="Walsh D.A."/>
            <person name="Denef V.J."/>
            <person name="McMahon K.D."/>
            <person name="Konstantinidis K.T."/>
            <person name="Eloe-Fadrosh E.A."/>
            <person name="Kyrpides N.C."/>
            <person name="Woyke T."/>
        </authorList>
    </citation>
    <scope>NUCLEOTIDE SEQUENCE</scope>
    <source>
        <strain evidence="2">GVMAG-S-3300012919-55</strain>
    </source>
</reference>
<dbReference type="EMBL" id="MN740919">
    <property type="protein sequence ID" value="QHU17915.1"/>
    <property type="molecule type" value="Genomic_DNA"/>
</dbReference>
<sequence>MTTRIVSELVPELNYNFLFEEDNKLDTRDVNIETDLHEIDIFGNIYHIAMGELKTHPNKDTLVYFIAYLIYDSKVVSKLGIYEMNKRDDTLHHKSMNYSKYTLLVDQYFYKNPDSLLPFKVEEVKESVVVPSAINEEPVVAAAAEEPPVEVAEEPLVEASAAEEPPVEAAEEPPVEAAEEPPVESSAAEVEEASSTTSLLFDFLKKEMSTLSKKPSVSGAYNVITQLRTFDDELSKDKDSEYKNLIKIEDNNKAVYDPTFFDTPHKITKSLLIAFEYILNVKFICLYNDKINSFSLLDTLTTEKLDKYALKTDGRVLQKNPSFKKYDPTRIILVKKIENTNSYEFVQEINIKEDKTYMSDIKIVFETKPHEHLIKSSLTKLKTLKQQFQTL</sequence>
<accession>A0A6C0KIZ3</accession>